<dbReference type="FunFam" id="2.40.30.110:FF:000002">
    <property type="entry name" value="Aminomethyltransferase"/>
    <property type="match status" value="1"/>
</dbReference>
<dbReference type="NCBIfam" id="TIGR00528">
    <property type="entry name" value="gcvT"/>
    <property type="match status" value="1"/>
</dbReference>
<dbReference type="FunFam" id="4.10.1250.10:FF:000002">
    <property type="entry name" value="Aminomethyltransferase"/>
    <property type="match status" value="1"/>
</dbReference>
<feature type="binding site" evidence="11">
    <location>
        <position position="189"/>
    </location>
    <ligand>
        <name>substrate</name>
    </ligand>
</feature>
<dbReference type="InterPro" id="IPR028896">
    <property type="entry name" value="GcvT/YgfZ/DmdA"/>
</dbReference>
<evidence type="ECO:0000256" key="2">
    <source>
        <dbReference type="ARBA" id="ARBA00008609"/>
    </source>
</evidence>
<dbReference type="InterPro" id="IPR006223">
    <property type="entry name" value="GcvT"/>
</dbReference>
<dbReference type="RefSeq" id="XP_012184877.1">
    <property type="nucleotide sequence ID" value="XM_012329487.1"/>
</dbReference>
<dbReference type="PANTHER" id="PTHR43757:SF2">
    <property type="entry name" value="AMINOMETHYLTRANSFERASE, MITOCHONDRIAL"/>
    <property type="match status" value="1"/>
</dbReference>
<comment type="catalytic activity">
    <reaction evidence="10 12">
        <text>N(6)-[(R)-S(8)-aminomethyldihydrolipoyl]-L-lysyl-[protein] + (6S)-5,6,7,8-tetrahydrofolate = N(6)-[(R)-dihydrolipoyl]-L-lysyl-[protein] + (6R)-5,10-methylene-5,6,7,8-tetrahydrofolate + NH4(+)</text>
        <dbReference type="Rhea" id="RHEA:16945"/>
        <dbReference type="Rhea" id="RHEA-COMP:10475"/>
        <dbReference type="Rhea" id="RHEA-COMP:10492"/>
        <dbReference type="ChEBI" id="CHEBI:15636"/>
        <dbReference type="ChEBI" id="CHEBI:28938"/>
        <dbReference type="ChEBI" id="CHEBI:57453"/>
        <dbReference type="ChEBI" id="CHEBI:83100"/>
        <dbReference type="ChEBI" id="CHEBI:83143"/>
        <dbReference type="EC" id="2.1.2.10"/>
    </reaction>
</comment>
<evidence type="ECO:0000256" key="5">
    <source>
        <dbReference type="ARBA" id="ARBA00022576"/>
    </source>
</evidence>
<accession>J4H4U4</accession>
<keyword evidence="8 12" id="KW-0496">Mitochondrion</keyword>
<dbReference type="Pfam" id="PF01571">
    <property type="entry name" value="GCV_T"/>
    <property type="match status" value="1"/>
</dbReference>
<dbReference type="SUPFAM" id="SSF101790">
    <property type="entry name" value="Aminomethyltransferase beta-barrel domain"/>
    <property type="match status" value="1"/>
</dbReference>
<evidence type="ECO:0000256" key="3">
    <source>
        <dbReference type="ARBA" id="ARBA00011690"/>
    </source>
</evidence>
<evidence type="ECO:0000256" key="4">
    <source>
        <dbReference type="ARBA" id="ARBA00012616"/>
    </source>
</evidence>
<dbReference type="GO" id="GO:0005739">
    <property type="term" value="C:mitochondrion"/>
    <property type="evidence" value="ECO:0007669"/>
    <property type="project" value="UniProtKB-SubCell"/>
</dbReference>
<dbReference type="FunCoup" id="J4H4U4">
    <property type="interactions" value="264"/>
</dbReference>
<sequence length="360" mass="39135">MVPFAGYSMPLSYGDVGAVASHHHVRNSVGIFDVGHMVQSNFRGATTTAFLEWLTPSSLHQLPHYSSTLSVLLNEHGGIIDDTVITKHADDAYYIVTNAGRRDRDLAWFKEQLDKWNMSEKAKDGKVEMEILEGWGLLALQGPEAAQYLQGLTSFDLQGLTFGKSAFVPLEGFNLHVARGGYTGEDGFEISIPPAHTVDVAKLLSKSPVQLTGLGARDSLRLEAGMCLYGQDLDEQTTPIEAGLTWVIGKNRRGKADFIGAEGVLKHLKDGPPRRRVGMIVEGAPARQGAKVFAPSGGDLIGTVTSGIPSPTLGKNIAMGYVQSGWHKKGTEVEVEVRNKLRRATLTPMPFVTTRYYRGT</sequence>
<evidence type="ECO:0000313" key="16">
    <source>
        <dbReference type="Proteomes" id="UP000006352"/>
    </source>
</evidence>
<dbReference type="Gene3D" id="2.40.30.110">
    <property type="entry name" value="Aminomethyltransferase beta-barrel domains"/>
    <property type="match status" value="1"/>
</dbReference>
<dbReference type="GeneID" id="24100505"/>
<keyword evidence="7 12" id="KW-0809">Transit peptide</keyword>
<feature type="domain" description="Aminomethyltransferase C-terminal" evidence="14">
    <location>
        <begin position="274"/>
        <end position="352"/>
    </location>
</feature>
<evidence type="ECO:0000313" key="15">
    <source>
        <dbReference type="EMBL" id="CCM05594.1"/>
    </source>
</evidence>
<evidence type="ECO:0000256" key="6">
    <source>
        <dbReference type="ARBA" id="ARBA00022679"/>
    </source>
</evidence>
<dbReference type="GO" id="GO:0006546">
    <property type="term" value="P:glycine catabolic process"/>
    <property type="evidence" value="ECO:0007669"/>
    <property type="project" value="InterPro"/>
</dbReference>
<dbReference type="InParanoid" id="J4H4U4"/>
<comment type="subunit">
    <text evidence="3 12">The glycine cleavage system is composed of four proteins: P, T, L and H.</text>
</comment>
<evidence type="ECO:0000259" key="13">
    <source>
        <dbReference type="Pfam" id="PF01571"/>
    </source>
</evidence>
<evidence type="ECO:0000256" key="9">
    <source>
        <dbReference type="ARBA" id="ARBA00031395"/>
    </source>
</evidence>
<dbReference type="NCBIfam" id="NF001567">
    <property type="entry name" value="PRK00389.1"/>
    <property type="match status" value="1"/>
</dbReference>
<evidence type="ECO:0000256" key="1">
    <source>
        <dbReference type="ARBA" id="ARBA00004173"/>
    </source>
</evidence>
<dbReference type="GO" id="GO:0005960">
    <property type="term" value="C:glycine cleavage complex"/>
    <property type="evidence" value="ECO:0007669"/>
    <property type="project" value="InterPro"/>
</dbReference>
<dbReference type="SUPFAM" id="SSF103025">
    <property type="entry name" value="Folate-binding domain"/>
    <property type="match status" value="1"/>
</dbReference>
<dbReference type="InterPro" id="IPR029043">
    <property type="entry name" value="GcvT/YgfZ_C"/>
</dbReference>
<dbReference type="FunFam" id="3.30.70.1400:FF:000001">
    <property type="entry name" value="Aminomethyltransferase"/>
    <property type="match status" value="1"/>
</dbReference>
<dbReference type="Gene3D" id="4.10.1250.10">
    <property type="entry name" value="Aminomethyltransferase fragment"/>
    <property type="match status" value="1"/>
</dbReference>
<comment type="similarity">
    <text evidence="2 12">Belongs to the GcvT family.</text>
</comment>
<keyword evidence="6 12" id="KW-0808">Transferase</keyword>
<dbReference type="EMBL" id="HE797196">
    <property type="protein sequence ID" value="CCM05594.1"/>
    <property type="molecule type" value="Genomic_DNA"/>
</dbReference>
<proteinExistence type="inferred from homology"/>
<evidence type="ECO:0000256" key="11">
    <source>
        <dbReference type="PIRSR" id="PIRSR006487-1"/>
    </source>
</evidence>
<dbReference type="InterPro" id="IPR027266">
    <property type="entry name" value="TrmE/GcvT-like"/>
</dbReference>
<dbReference type="PANTHER" id="PTHR43757">
    <property type="entry name" value="AMINOMETHYLTRANSFERASE"/>
    <property type="match status" value="1"/>
</dbReference>
<comment type="function">
    <text evidence="12">The glycine cleavage system catalyzes the degradation of glycine.</text>
</comment>
<dbReference type="InterPro" id="IPR013977">
    <property type="entry name" value="GcvT_C"/>
</dbReference>
<dbReference type="PIRSF" id="PIRSF006487">
    <property type="entry name" value="GcvT"/>
    <property type="match status" value="1"/>
</dbReference>
<dbReference type="AlphaFoldDB" id="J4H4U4"/>
<feature type="domain" description="GCVT N-terminal" evidence="13">
    <location>
        <begin position="1"/>
        <end position="251"/>
    </location>
</feature>
<evidence type="ECO:0000259" key="14">
    <source>
        <dbReference type="Pfam" id="PF08669"/>
    </source>
</evidence>
<reference evidence="15 16" key="1">
    <citation type="journal article" date="2012" name="Appl. Environ. Microbiol.">
        <title>Short-read sequencing for genomic analysis of the brown rot fungus Fibroporia radiculosa.</title>
        <authorList>
            <person name="Tang J.D."/>
            <person name="Perkins A.D."/>
            <person name="Sonstegard T.S."/>
            <person name="Schroeder S.G."/>
            <person name="Burgess S.C."/>
            <person name="Diehl S.V."/>
        </authorList>
    </citation>
    <scope>NUCLEOTIDE SEQUENCE [LARGE SCALE GENOMIC DNA]</scope>
    <source>
        <strain evidence="15 16">TFFH 294</strain>
    </source>
</reference>
<dbReference type="Proteomes" id="UP000006352">
    <property type="component" value="Unassembled WGS sequence"/>
</dbReference>
<name>J4H4U4_9APHY</name>
<dbReference type="OrthoDB" id="10263536at2759"/>
<dbReference type="Gene3D" id="3.30.1360.120">
    <property type="entry name" value="Probable tRNA modification gtpase trme, domain 1"/>
    <property type="match status" value="1"/>
</dbReference>
<evidence type="ECO:0000256" key="12">
    <source>
        <dbReference type="RuleBase" id="RU003981"/>
    </source>
</evidence>
<keyword evidence="5 12" id="KW-0032">Aminotransferase</keyword>
<dbReference type="Pfam" id="PF08669">
    <property type="entry name" value="GCV_T_C"/>
    <property type="match status" value="1"/>
</dbReference>
<protein>
    <recommendedName>
        <fullName evidence="4 12">Aminomethyltransferase</fullName>
        <ecNumber evidence="4 12">2.1.2.10</ecNumber>
    </recommendedName>
    <alternativeName>
        <fullName evidence="9 12">Glycine cleavage system T protein</fullName>
    </alternativeName>
</protein>
<evidence type="ECO:0000256" key="7">
    <source>
        <dbReference type="ARBA" id="ARBA00022946"/>
    </source>
</evidence>
<dbReference type="HOGENOM" id="CLU_007884_10_0_1"/>
<dbReference type="STRING" id="599839.J4H4U4"/>
<evidence type="ECO:0000256" key="10">
    <source>
        <dbReference type="ARBA" id="ARBA00047665"/>
    </source>
</evidence>
<dbReference type="GO" id="GO:0004047">
    <property type="term" value="F:aminomethyltransferase activity"/>
    <property type="evidence" value="ECO:0007669"/>
    <property type="project" value="UniProtKB-EC"/>
</dbReference>
<evidence type="ECO:0000256" key="8">
    <source>
        <dbReference type="ARBA" id="ARBA00023128"/>
    </source>
</evidence>
<dbReference type="InterPro" id="IPR006222">
    <property type="entry name" value="GCVT_N"/>
</dbReference>
<comment type="subcellular location">
    <subcellularLocation>
        <location evidence="1 12">Mitochondrion</location>
    </subcellularLocation>
</comment>
<dbReference type="GO" id="GO:0008483">
    <property type="term" value="F:transaminase activity"/>
    <property type="evidence" value="ECO:0007669"/>
    <property type="project" value="UniProtKB-KW"/>
</dbReference>
<dbReference type="EC" id="2.1.2.10" evidence="4 12"/>
<dbReference type="Gene3D" id="3.30.70.1400">
    <property type="entry name" value="Aminomethyltransferase beta-barrel domains"/>
    <property type="match status" value="1"/>
</dbReference>
<keyword evidence="16" id="KW-1185">Reference proteome</keyword>
<gene>
    <name evidence="15" type="ORF">FIBRA_07822</name>
</gene>
<organism evidence="15 16">
    <name type="scientific">Fibroporia radiculosa</name>
    <dbReference type="NCBI Taxonomy" id="599839"/>
    <lineage>
        <taxon>Eukaryota</taxon>
        <taxon>Fungi</taxon>
        <taxon>Dikarya</taxon>
        <taxon>Basidiomycota</taxon>
        <taxon>Agaricomycotina</taxon>
        <taxon>Agaricomycetes</taxon>
        <taxon>Polyporales</taxon>
        <taxon>Fibroporiaceae</taxon>
        <taxon>Fibroporia</taxon>
    </lineage>
</organism>